<dbReference type="PANTHER" id="PTHR43140">
    <property type="entry name" value="TYPE-1 RESTRICTION ENZYME ECOKI SPECIFICITY PROTEIN"/>
    <property type="match status" value="1"/>
</dbReference>
<feature type="domain" description="Type I restriction modification DNA specificity" evidence="5">
    <location>
        <begin position="120"/>
        <end position="267"/>
    </location>
</feature>
<name>E1QXB1_OLSUV</name>
<reference evidence="6 7" key="1">
    <citation type="journal article" date="2010" name="Stand. Genomic Sci.">
        <title>Complete genome sequence of Olsenella uli type strain (VPI D76D-27C).</title>
        <authorList>
            <person name="Goker M."/>
            <person name="Held B."/>
            <person name="Lucas S."/>
            <person name="Nolan M."/>
            <person name="Yasawong M."/>
            <person name="Glavina Del Rio T."/>
            <person name="Tice H."/>
            <person name="Cheng J.F."/>
            <person name="Bruce D."/>
            <person name="Detter J.C."/>
            <person name="Tapia R."/>
            <person name="Han C."/>
            <person name="Goodwin L."/>
            <person name="Pitluck S."/>
            <person name="Liolios K."/>
            <person name="Ivanova N."/>
            <person name="Mavromatis K."/>
            <person name="Mikhailova N."/>
            <person name="Pati A."/>
            <person name="Chen A."/>
            <person name="Palaniappan K."/>
            <person name="Land M."/>
            <person name="Hauser L."/>
            <person name="Chang Y.J."/>
            <person name="Jeffries C.D."/>
            <person name="Rohde M."/>
            <person name="Sikorski J."/>
            <person name="Pukall R."/>
            <person name="Woyke T."/>
            <person name="Bristow J."/>
            <person name="Eisen J.A."/>
            <person name="Markowitz V."/>
            <person name="Hugenholtz P."/>
            <person name="Kyrpides N.C."/>
            <person name="Klenk H.P."/>
            <person name="Lapidus A."/>
        </authorList>
    </citation>
    <scope>NUCLEOTIDE SEQUENCE [LARGE SCALE GENOMIC DNA]</scope>
    <source>
        <strain evidence="7">ATCC 49627 / DSM 7084 / CIP 109912 / JCM 12494 / NCIMB 702895 / VPI D76D-27C</strain>
    </source>
</reference>
<dbReference type="CDD" id="cd17246">
    <property type="entry name" value="RMtype1_S_SonII-TRD2-CR2_like"/>
    <property type="match status" value="1"/>
</dbReference>
<dbReference type="InterPro" id="IPR051212">
    <property type="entry name" value="Type-I_RE_S_subunit"/>
</dbReference>
<dbReference type="Gene3D" id="3.90.220.20">
    <property type="entry name" value="DNA methylase specificity domains"/>
    <property type="match status" value="2"/>
</dbReference>
<dbReference type="EMBL" id="CP002106">
    <property type="protein sequence ID" value="ADK68764.1"/>
    <property type="molecule type" value="Genomic_DNA"/>
</dbReference>
<gene>
    <name evidence="6" type="ordered locus">Olsu_1672</name>
</gene>
<evidence type="ECO:0000256" key="4">
    <source>
        <dbReference type="ARBA" id="ARBA00038652"/>
    </source>
</evidence>
<evidence type="ECO:0000256" key="3">
    <source>
        <dbReference type="ARBA" id="ARBA00023125"/>
    </source>
</evidence>
<dbReference type="GeneID" id="78513051"/>
<dbReference type="PANTHER" id="PTHR43140:SF1">
    <property type="entry name" value="TYPE I RESTRICTION ENZYME ECOKI SPECIFICITY SUBUNIT"/>
    <property type="match status" value="1"/>
</dbReference>
<dbReference type="InterPro" id="IPR044946">
    <property type="entry name" value="Restrct_endonuc_typeI_TRD_sf"/>
</dbReference>
<dbReference type="InterPro" id="IPR000055">
    <property type="entry name" value="Restrct_endonuc_typeI_TRD"/>
</dbReference>
<dbReference type="GO" id="GO:0003677">
    <property type="term" value="F:DNA binding"/>
    <property type="evidence" value="ECO:0007669"/>
    <property type="project" value="UniProtKB-KW"/>
</dbReference>
<keyword evidence="7" id="KW-1185">Reference proteome</keyword>
<dbReference type="SUPFAM" id="SSF116734">
    <property type="entry name" value="DNA methylase specificity domain"/>
    <property type="match status" value="2"/>
</dbReference>
<dbReference type="REBASE" id="27094">
    <property type="entry name" value="S3.OulORF1673P"/>
</dbReference>
<accession>E1QXB1</accession>
<keyword evidence="3" id="KW-0238">DNA-binding</keyword>
<dbReference type="HOGENOM" id="CLU_021095_10_4_11"/>
<evidence type="ECO:0000313" key="6">
    <source>
        <dbReference type="EMBL" id="ADK68764.1"/>
    </source>
</evidence>
<dbReference type="Pfam" id="PF01420">
    <property type="entry name" value="Methylase_S"/>
    <property type="match status" value="1"/>
</dbReference>
<protein>
    <submittedName>
        <fullName evidence="6">Restriction modification system DNA specificity domain protein</fullName>
    </submittedName>
</protein>
<dbReference type="GO" id="GO:0009307">
    <property type="term" value="P:DNA restriction-modification system"/>
    <property type="evidence" value="ECO:0007669"/>
    <property type="project" value="UniProtKB-KW"/>
</dbReference>
<evidence type="ECO:0000256" key="1">
    <source>
        <dbReference type="ARBA" id="ARBA00010923"/>
    </source>
</evidence>
<dbReference type="STRING" id="633147.Olsu_1672"/>
<evidence type="ECO:0000256" key="2">
    <source>
        <dbReference type="ARBA" id="ARBA00022747"/>
    </source>
</evidence>
<dbReference type="AlphaFoldDB" id="E1QXB1"/>
<comment type="similarity">
    <text evidence="1">Belongs to the type-I restriction system S methylase family.</text>
</comment>
<proteinExistence type="inferred from homology"/>
<dbReference type="Proteomes" id="UP000000333">
    <property type="component" value="Chromosome"/>
</dbReference>
<evidence type="ECO:0000313" key="7">
    <source>
        <dbReference type="Proteomes" id="UP000000333"/>
    </source>
</evidence>
<sequence>MIDTKRLRQKIFDLAVRGKLVSQDPNDEPASVLLERVRVEKQRMVAEGKLKRRDVAKDSIIYVGEDSCHYEKVGGAEPACVDPELPFDLPDGWEWARLGSIVLSVADGDHQPPPQVSSGIPFLVISNVSSGYLNFEDTRFVPESYYESLGEYRRPMRGDVLYTVTGSYGIVIRVLDDRRFCVQRHIGIIRPNKLLGNHYLSYCLQSGWIRSCADSVATGIAQKTVGLQSIRSFLVPVPPLAEQRRIVVALDELLGLVDEVERSQAELEGLLDRARAKVLDLAIRGRLVPQDPSDEPAEALLARVREERLLMAADGRLRRRDVEGDSVIFRGEDNSYYERFGDNRVIPIEGEVFAIPRTWAWSRFGAISNYGSSESVNPEKIDDEAWVLDLEDIEKGSGRILRRVCGGERRSSSVKRPFCAGQLLYSKLRPYLNKVLIAPEPGYCTSEIIPIELYGTVAPSYIRLVLMSDYFLSYANRCSYGVKMPRLGTRDGQGALLPIPPSHEQERIASAAETIATLLTAVLTM</sequence>
<comment type="subunit">
    <text evidence="4">The methyltransferase is composed of M and S polypeptides.</text>
</comment>
<organism evidence="6 7">
    <name type="scientific">Olsenella uli (strain ATCC 49627 / DSM 7084 / CCUG 31166 / CIP 109912 / JCM 12494 / LMG 11480 / NCIMB 702895 / VPI D76D-27C)</name>
    <name type="common">Lactobacillus uli</name>
    <dbReference type="NCBI Taxonomy" id="633147"/>
    <lineage>
        <taxon>Bacteria</taxon>
        <taxon>Bacillati</taxon>
        <taxon>Actinomycetota</taxon>
        <taxon>Coriobacteriia</taxon>
        <taxon>Coriobacteriales</taxon>
        <taxon>Atopobiaceae</taxon>
        <taxon>Olsenella</taxon>
    </lineage>
</organism>
<evidence type="ECO:0000259" key="5">
    <source>
        <dbReference type="Pfam" id="PF01420"/>
    </source>
</evidence>
<keyword evidence="2" id="KW-0680">Restriction system</keyword>
<dbReference type="RefSeq" id="WP_013252515.1">
    <property type="nucleotide sequence ID" value="NC_014363.1"/>
</dbReference>
<dbReference type="eggNOG" id="COG0732">
    <property type="taxonomic scope" value="Bacteria"/>
</dbReference>
<dbReference type="OrthoDB" id="3190754at2"/>
<dbReference type="KEGG" id="ols:Olsu_1672"/>